<name>A0A160TA86_9ZZZZ</name>
<dbReference type="Gene3D" id="3.30.70.270">
    <property type="match status" value="1"/>
</dbReference>
<dbReference type="GO" id="GO:0071111">
    <property type="term" value="F:cyclic-guanylate-specific phosphodiesterase activity"/>
    <property type="evidence" value="ECO:0007669"/>
    <property type="project" value="InterPro"/>
</dbReference>
<dbReference type="Gene3D" id="6.10.340.10">
    <property type="match status" value="1"/>
</dbReference>
<protein>
    <submittedName>
        <fullName evidence="5">Diguanylate cyclase/phosphodiesterase (GGDEF &amp; EAL domains) with PAS/PAC sensor(S)</fullName>
    </submittedName>
</protein>
<organism evidence="5">
    <name type="scientific">hydrothermal vent metagenome</name>
    <dbReference type="NCBI Taxonomy" id="652676"/>
    <lineage>
        <taxon>unclassified sequences</taxon>
        <taxon>metagenomes</taxon>
        <taxon>ecological metagenomes</taxon>
    </lineage>
</organism>
<feature type="transmembrane region" description="Helical" evidence="1">
    <location>
        <begin position="12"/>
        <end position="33"/>
    </location>
</feature>
<dbReference type="EMBL" id="CZQC01000036">
    <property type="protein sequence ID" value="CUS41185.1"/>
    <property type="molecule type" value="Genomic_DNA"/>
</dbReference>
<evidence type="ECO:0000259" key="2">
    <source>
        <dbReference type="PROSITE" id="PS50883"/>
    </source>
</evidence>
<dbReference type="GO" id="GO:0007165">
    <property type="term" value="P:signal transduction"/>
    <property type="evidence" value="ECO:0007669"/>
    <property type="project" value="InterPro"/>
</dbReference>
<dbReference type="SUPFAM" id="SSF141868">
    <property type="entry name" value="EAL domain-like"/>
    <property type="match status" value="1"/>
</dbReference>
<dbReference type="SMART" id="SM00267">
    <property type="entry name" value="GGDEF"/>
    <property type="match status" value="1"/>
</dbReference>
<feature type="domain" description="EAL" evidence="2">
    <location>
        <begin position="529"/>
        <end position="784"/>
    </location>
</feature>
<dbReference type="CDD" id="cd01949">
    <property type="entry name" value="GGDEF"/>
    <property type="match status" value="1"/>
</dbReference>
<dbReference type="CDD" id="cd01948">
    <property type="entry name" value="EAL"/>
    <property type="match status" value="1"/>
</dbReference>
<dbReference type="SUPFAM" id="SSF55073">
    <property type="entry name" value="Nucleotide cyclase"/>
    <property type="match status" value="1"/>
</dbReference>
<dbReference type="SUPFAM" id="SSF158472">
    <property type="entry name" value="HAMP domain-like"/>
    <property type="match status" value="1"/>
</dbReference>
<dbReference type="PANTHER" id="PTHR33121:SF70">
    <property type="entry name" value="SIGNALING PROTEIN YKOW"/>
    <property type="match status" value="1"/>
</dbReference>
<dbReference type="GO" id="GO:0016020">
    <property type="term" value="C:membrane"/>
    <property type="evidence" value="ECO:0007669"/>
    <property type="project" value="InterPro"/>
</dbReference>
<dbReference type="CDD" id="cd06225">
    <property type="entry name" value="HAMP"/>
    <property type="match status" value="1"/>
</dbReference>
<accession>A0A160TA86</accession>
<feature type="domain" description="HAMP" evidence="3">
    <location>
        <begin position="302"/>
        <end position="355"/>
    </location>
</feature>
<dbReference type="PANTHER" id="PTHR33121">
    <property type="entry name" value="CYCLIC DI-GMP PHOSPHODIESTERASE PDEF"/>
    <property type="match status" value="1"/>
</dbReference>
<dbReference type="InterPro" id="IPR035919">
    <property type="entry name" value="EAL_sf"/>
</dbReference>
<dbReference type="InterPro" id="IPR001633">
    <property type="entry name" value="EAL_dom"/>
</dbReference>
<dbReference type="SMART" id="SM00052">
    <property type="entry name" value="EAL"/>
    <property type="match status" value="1"/>
</dbReference>
<dbReference type="Pfam" id="PF00563">
    <property type="entry name" value="EAL"/>
    <property type="match status" value="1"/>
</dbReference>
<dbReference type="Gene3D" id="3.20.20.450">
    <property type="entry name" value="EAL domain"/>
    <property type="match status" value="1"/>
</dbReference>
<evidence type="ECO:0000259" key="3">
    <source>
        <dbReference type="PROSITE" id="PS50885"/>
    </source>
</evidence>
<keyword evidence="1" id="KW-0812">Transmembrane</keyword>
<dbReference type="InterPro" id="IPR050706">
    <property type="entry name" value="Cyclic-di-GMP_PDE-like"/>
</dbReference>
<keyword evidence="1" id="KW-1133">Transmembrane helix</keyword>
<dbReference type="Pfam" id="PF14827">
    <property type="entry name" value="dCache_3"/>
    <property type="match status" value="1"/>
</dbReference>
<sequence>MPIFFNSLRSQILAFAAGLTSLTLSAILLVVLVNTGNATKLSVNEDIDMAVEAFQGTIDARRDQLLGAAQILVSDFGFKQAVASSDSGTVGSMLENHGARINSDLMFLSDLDGRIIASTNSDILEGSKFAYKAPFMDALQGEMRADFYVLGEHIYQLLLIPVKAPRVVAIAGVGFEMNEDLARVLGNGSGVDVTFIEKTDTESNSNQSWAYATTLPSLEAVGAALRAPESVQSFIRLPFETSQRYASRMLDISSNQESAVQVVLTEDLTHFYEEYEELTSRILQIAVVIVILAILGSTLIANGLTEPLKALVIAAQSIAKGDYQLVAPPKRGSYEIQTLISAFRTMNVDLAEREKKIVYQATHDSLTGLLNRDSMLASIERFVEKNKPFVLMGINLRGFKSINDSLGIEVGDTCLVNIAQRIKATALDGVSARLSADEFCLILAAREDQTENDTRLMCMQILNALSAPMQINGISLSIDARAGAIAYPEQADTAKLLVRRGNIANEHAITINERLYVYQEGQDKVHLRKLKILRSLKEALQKDDGQLQMYYQPKMNLRTGEVEKSEALIRWFHPDDGFIPPDLFIELAEQTGLIGLVTAWVISRVLDDQARLKRDGIAMQVSINISAQDLSDDGLKFLIEQKLQQNNLEAHDVCLEITERDMMTDVDKSLALLNYFRERGFQISMDDYGIGYSALSKLAQMPLNELKIDKCFILKLATQKDDQIIVRNTITMAHELGLSVIAEGVEDLESKDWLREAGCDYIQGYYLARPMACDALVKWLDEFKTAEKAE</sequence>
<dbReference type="PROSITE" id="PS50885">
    <property type="entry name" value="HAMP"/>
    <property type="match status" value="1"/>
</dbReference>
<dbReference type="AlphaFoldDB" id="A0A160TA86"/>
<dbReference type="PROSITE" id="PS50887">
    <property type="entry name" value="GGDEF"/>
    <property type="match status" value="1"/>
</dbReference>
<feature type="domain" description="GGDEF" evidence="4">
    <location>
        <begin position="387"/>
        <end position="520"/>
    </location>
</feature>
<dbReference type="InterPro" id="IPR029787">
    <property type="entry name" value="Nucleotide_cyclase"/>
</dbReference>
<dbReference type="NCBIfam" id="TIGR00254">
    <property type="entry name" value="GGDEF"/>
    <property type="match status" value="1"/>
</dbReference>
<proteinExistence type="predicted"/>
<dbReference type="Pfam" id="PF00672">
    <property type="entry name" value="HAMP"/>
    <property type="match status" value="1"/>
</dbReference>
<evidence type="ECO:0000313" key="5">
    <source>
        <dbReference type="EMBL" id="CUS41185.1"/>
    </source>
</evidence>
<gene>
    <name evidence="5" type="ORF">MGWOODY_Tha744</name>
</gene>
<dbReference type="InterPro" id="IPR043128">
    <property type="entry name" value="Rev_trsase/Diguanyl_cyclase"/>
</dbReference>
<dbReference type="PROSITE" id="PS50883">
    <property type="entry name" value="EAL"/>
    <property type="match status" value="1"/>
</dbReference>
<dbReference type="SMART" id="SM00304">
    <property type="entry name" value="HAMP"/>
    <property type="match status" value="1"/>
</dbReference>
<dbReference type="Pfam" id="PF00990">
    <property type="entry name" value="GGDEF"/>
    <property type="match status" value="1"/>
</dbReference>
<evidence type="ECO:0000256" key="1">
    <source>
        <dbReference type="SAM" id="Phobius"/>
    </source>
</evidence>
<dbReference type="InterPro" id="IPR000160">
    <property type="entry name" value="GGDEF_dom"/>
</dbReference>
<dbReference type="InterPro" id="IPR003660">
    <property type="entry name" value="HAMP_dom"/>
</dbReference>
<feature type="transmembrane region" description="Helical" evidence="1">
    <location>
        <begin position="282"/>
        <end position="301"/>
    </location>
</feature>
<keyword evidence="1" id="KW-0472">Membrane</keyword>
<reference evidence="5" key="1">
    <citation type="submission" date="2015-10" db="EMBL/GenBank/DDBJ databases">
        <authorList>
            <person name="Gilbert D.G."/>
        </authorList>
    </citation>
    <scope>NUCLEOTIDE SEQUENCE</scope>
</reference>
<dbReference type="InterPro" id="IPR029150">
    <property type="entry name" value="dCache_3"/>
</dbReference>
<evidence type="ECO:0000259" key="4">
    <source>
        <dbReference type="PROSITE" id="PS50887"/>
    </source>
</evidence>